<dbReference type="GO" id="GO:0033499">
    <property type="term" value="P:galactose catabolic process via UDP-galactose, Leloir pathway"/>
    <property type="evidence" value="ECO:0007669"/>
    <property type="project" value="TreeGrafter"/>
</dbReference>
<feature type="binding site" evidence="10">
    <location>
        <position position="217"/>
    </location>
    <ligand>
        <name>Fe cation</name>
        <dbReference type="ChEBI" id="CHEBI:24875"/>
    </ligand>
</feature>
<sequence length="420" mass="47935">MAPKKLKDIAHRRFDPLKGTWVLLASPQKNKRPRQGQREVVTASEKQAYDPNCYLCPGNTRANGIRNPEYTGTFAFENDFSTVRMDEGECHQHTPEIDVAPDLLRVEPVIGRCYVLTYSAIHHYNISDMTAQDVLCIVDAWTRIYSRYLSSDSPLRMSTTSADDHGPSSREETTLENTNLRYMHVFDNNGEIVGCSNTHPHGQIWITSSMPDGPSQEIAQMSRYRQYHGGRHMLQDYVRLEMDKEERIVWQNDGFLAVCPWWAVWPYEVLLLPKRQVRGLVDLSQTEKFQFSEAILQVAKLYDNLFETTFPYISALHQAPLNATEGELESSYLHMHFSPPLLFPSIKKFFGGYELYAEPTREITPETAAARLRHSGAQLLMSSCRSKAVGSQAQEEFMLIGSPGETLRSGETSSWWRQGL</sequence>
<comment type="cofactor">
    <cofactor evidence="10">
        <name>Fe cation</name>
        <dbReference type="ChEBI" id="CHEBI:24875"/>
    </cofactor>
    <text evidence="10">Binds 1 Fe cation per subunit.</text>
</comment>
<keyword evidence="7" id="KW-0119">Carbohydrate metabolism</keyword>
<dbReference type="Pfam" id="PF01087">
    <property type="entry name" value="GalP_UDP_transf"/>
    <property type="match status" value="1"/>
</dbReference>
<evidence type="ECO:0000256" key="3">
    <source>
        <dbReference type="ARBA" id="ARBA00022679"/>
    </source>
</evidence>
<evidence type="ECO:0000259" key="13">
    <source>
        <dbReference type="Pfam" id="PF02744"/>
    </source>
</evidence>
<evidence type="ECO:0000256" key="1">
    <source>
        <dbReference type="ARBA" id="ARBA00010951"/>
    </source>
</evidence>
<dbReference type="SUPFAM" id="SSF54197">
    <property type="entry name" value="HIT-like"/>
    <property type="match status" value="2"/>
</dbReference>
<keyword evidence="4" id="KW-0548">Nucleotidyltransferase</keyword>
<feature type="active site" description="Tele-UMP-histidine intermediate" evidence="8">
    <location>
        <position position="201"/>
    </location>
</feature>
<evidence type="ECO:0000256" key="6">
    <source>
        <dbReference type="ARBA" id="ARBA00022833"/>
    </source>
</evidence>
<keyword evidence="15" id="KW-1185">Reference proteome</keyword>
<feature type="binding site" evidence="9">
    <location>
        <position position="199"/>
    </location>
    <ligand>
        <name>Zn(2+)</name>
        <dbReference type="ChEBI" id="CHEBI:29105"/>
    </ligand>
</feature>
<dbReference type="VEuPathDB" id="FungiDB:ASPGLDRAFT_52061"/>
<evidence type="ECO:0000256" key="8">
    <source>
        <dbReference type="PIRSR" id="PIRSR000808-1"/>
    </source>
</evidence>
<keyword evidence="10" id="KW-0408">Iron</keyword>
<protein>
    <recommendedName>
        <fullName evidence="2">Galactose-1-phosphate uridylyltransferase</fullName>
    </recommendedName>
</protein>
<dbReference type="NCBIfam" id="TIGR00209">
    <property type="entry name" value="galT_1"/>
    <property type="match status" value="1"/>
</dbReference>
<dbReference type="InterPro" id="IPR005850">
    <property type="entry name" value="GalP_Utransf_C"/>
</dbReference>
<dbReference type="Gene3D" id="3.30.428.10">
    <property type="entry name" value="HIT-like"/>
    <property type="match status" value="2"/>
</dbReference>
<keyword evidence="6 9" id="KW-0862">Zinc</keyword>
<feature type="region of interest" description="Disordered" evidence="11">
    <location>
        <begin position="155"/>
        <end position="174"/>
    </location>
</feature>
<evidence type="ECO:0000256" key="9">
    <source>
        <dbReference type="PIRSR" id="PIRSR000808-3"/>
    </source>
</evidence>
<dbReference type="PANTHER" id="PTHR11943:SF1">
    <property type="entry name" value="GALACTOSE-1-PHOSPHATE URIDYLYLTRANSFERASE"/>
    <property type="match status" value="1"/>
</dbReference>
<dbReference type="Pfam" id="PF02744">
    <property type="entry name" value="GalP_UDP_tr_C"/>
    <property type="match status" value="1"/>
</dbReference>
<dbReference type="InterPro" id="IPR036265">
    <property type="entry name" value="HIT-like_sf"/>
</dbReference>
<feature type="binding site" evidence="9">
    <location>
        <position position="122"/>
    </location>
    <ligand>
        <name>Zn(2+)</name>
        <dbReference type="ChEBI" id="CHEBI:29105"/>
    </ligand>
</feature>
<feature type="binding site" evidence="9">
    <location>
        <position position="56"/>
    </location>
    <ligand>
        <name>Zn(2+)</name>
        <dbReference type="ChEBI" id="CHEBI:29105"/>
    </ligand>
</feature>
<dbReference type="PIRSF" id="PIRSF000808">
    <property type="entry name" value="GalT"/>
    <property type="match status" value="1"/>
</dbReference>
<evidence type="ECO:0000256" key="10">
    <source>
        <dbReference type="PIRSR" id="PIRSR000808-4"/>
    </source>
</evidence>
<dbReference type="PANTHER" id="PTHR11943">
    <property type="entry name" value="GALACTOSE-1-PHOSPHATE URIDYLYLTRANSFERASE"/>
    <property type="match status" value="1"/>
</dbReference>
<dbReference type="InterPro" id="IPR005849">
    <property type="entry name" value="GalP_Utransf_N"/>
</dbReference>
<keyword evidence="3" id="KW-0808">Transferase</keyword>
<dbReference type="GeneID" id="34463927"/>
<evidence type="ECO:0000256" key="7">
    <source>
        <dbReference type="ARBA" id="ARBA00023277"/>
    </source>
</evidence>
<feature type="compositionally biased region" description="Basic and acidic residues" evidence="11">
    <location>
        <begin position="162"/>
        <end position="173"/>
    </location>
</feature>
<feature type="binding site" evidence="10">
    <location>
        <position position="317"/>
    </location>
    <ligand>
        <name>Fe cation</name>
        <dbReference type="ChEBI" id="CHEBI:24875"/>
    </ligand>
</feature>
<dbReference type="Proteomes" id="UP000184300">
    <property type="component" value="Unassembled WGS sequence"/>
</dbReference>
<dbReference type="AlphaFoldDB" id="A0A1L9V7M3"/>
<feature type="binding site" evidence="10">
    <location>
        <position position="336"/>
    </location>
    <ligand>
        <name>Fe cation</name>
        <dbReference type="ChEBI" id="CHEBI:24875"/>
    </ligand>
</feature>
<keyword evidence="5 9" id="KW-0479">Metal-binding</keyword>
<dbReference type="GO" id="GO:0008108">
    <property type="term" value="F:UDP-glucose:hexose-1-phosphate uridylyltransferase activity"/>
    <property type="evidence" value="ECO:0007669"/>
    <property type="project" value="InterPro"/>
</dbReference>
<proteinExistence type="inferred from homology"/>
<feature type="domain" description="Galactose-1-phosphate uridyl transferase C-terminal" evidence="13">
    <location>
        <begin position="219"/>
        <end position="374"/>
    </location>
</feature>
<comment type="similarity">
    <text evidence="1">Belongs to the galactose-1-phosphate uridylyltransferase type 1 family.</text>
</comment>
<evidence type="ECO:0000313" key="14">
    <source>
        <dbReference type="EMBL" id="OJJ79842.1"/>
    </source>
</evidence>
<evidence type="ECO:0000256" key="5">
    <source>
        <dbReference type="ARBA" id="ARBA00022723"/>
    </source>
</evidence>
<dbReference type="InterPro" id="IPR001937">
    <property type="entry name" value="GalP_UDPtransf1"/>
</dbReference>
<dbReference type="OrthoDB" id="418412at2759"/>
<dbReference type="STRING" id="1160497.A0A1L9V7M3"/>
<comment type="cofactor">
    <cofactor evidence="9">
        <name>Zn(2+)</name>
        <dbReference type="ChEBI" id="CHEBI:29105"/>
    </cofactor>
    <text evidence="9">Binds 1 zinc ion per subunit.</text>
</comment>
<evidence type="ECO:0000256" key="11">
    <source>
        <dbReference type="SAM" id="MobiDB-lite"/>
    </source>
</evidence>
<dbReference type="GO" id="GO:0005737">
    <property type="term" value="C:cytoplasm"/>
    <property type="evidence" value="ECO:0007669"/>
    <property type="project" value="TreeGrafter"/>
</dbReference>
<reference evidence="15" key="1">
    <citation type="journal article" date="2017" name="Genome Biol.">
        <title>Comparative genomics reveals high biological diversity and specific adaptations in the industrially and medically important fungal genus Aspergillus.</title>
        <authorList>
            <person name="de Vries R.P."/>
            <person name="Riley R."/>
            <person name="Wiebenga A."/>
            <person name="Aguilar-Osorio G."/>
            <person name="Amillis S."/>
            <person name="Uchima C.A."/>
            <person name="Anderluh G."/>
            <person name="Asadollahi M."/>
            <person name="Askin M."/>
            <person name="Barry K."/>
            <person name="Battaglia E."/>
            <person name="Bayram O."/>
            <person name="Benocci T."/>
            <person name="Braus-Stromeyer S.A."/>
            <person name="Caldana C."/>
            <person name="Canovas D."/>
            <person name="Cerqueira G.C."/>
            <person name="Chen F."/>
            <person name="Chen W."/>
            <person name="Choi C."/>
            <person name="Clum A."/>
            <person name="Dos Santos R.A."/>
            <person name="Damasio A.R."/>
            <person name="Diallinas G."/>
            <person name="Emri T."/>
            <person name="Fekete E."/>
            <person name="Flipphi M."/>
            <person name="Freyberg S."/>
            <person name="Gallo A."/>
            <person name="Gournas C."/>
            <person name="Habgood R."/>
            <person name="Hainaut M."/>
            <person name="Harispe M.L."/>
            <person name="Henrissat B."/>
            <person name="Hilden K.S."/>
            <person name="Hope R."/>
            <person name="Hossain A."/>
            <person name="Karabika E."/>
            <person name="Karaffa L."/>
            <person name="Karanyi Z."/>
            <person name="Krasevec N."/>
            <person name="Kuo A."/>
            <person name="Kusch H."/>
            <person name="LaButti K."/>
            <person name="Lagendijk E.L."/>
            <person name="Lapidus A."/>
            <person name="Levasseur A."/>
            <person name="Lindquist E."/>
            <person name="Lipzen A."/>
            <person name="Logrieco A.F."/>
            <person name="MacCabe A."/>
            <person name="Maekelae M.R."/>
            <person name="Malavazi I."/>
            <person name="Melin P."/>
            <person name="Meyer V."/>
            <person name="Mielnichuk N."/>
            <person name="Miskei M."/>
            <person name="Molnar A.P."/>
            <person name="Mule G."/>
            <person name="Ngan C.Y."/>
            <person name="Orejas M."/>
            <person name="Orosz E."/>
            <person name="Ouedraogo J.P."/>
            <person name="Overkamp K.M."/>
            <person name="Park H.-S."/>
            <person name="Perrone G."/>
            <person name="Piumi F."/>
            <person name="Punt P.J."/>
            <person name="Ram A.F."/>
            <person name="Ramon A."/>
            <person name="Rauscher S."/>
            <person name="Record E."/>
            <person name="Riano-Pachon D.M."/>
            <person name="Robert V."/>
            <person name="Roehrig J."/>
            <person name="Ruller R."/>
            <person name="Salamov A."/>
            <person name="Salih N.S."/>
            <person name="Samson R.A."/>
            <person name="Sandor E."/>
            <person name="Sanguinetti M."/>
            <person name="Schuetze T."/>
            <person name="Sepcic K."/>
            <person name="Shelest E."/>
            <person name="Sherlock G."/>
            <person name="Sophianopoulou V."/>
            <person name="Squina F.M."/>
            <person name="Sun H."/>
            <person name="Susca A."/>
            <person name="Todd R.B."/>
            <person name="Tsang A."/>
            <person name="Unkles S.E."/>
            <person name="van de Wiele N."/>
            <person name="van Rossen-Uffink D."/>
            <person name="Oliveira J.V."/>
            <person name="Vesth T.C."/>
            <person name="Visser J."/>
            <person name="Yu J.-H."/>
            <person name="Zhou M."/>
            <person name="Andersen M.R."/>
            <person name="Archer D.B."/>
            <person name="Baker S.E."/>
            <person name="Benoit I."/>
            <person name="Brakhage A.A."/>
            <person name="Braus G.H."/>
            <person name="Fischer R."/>
            <person name="Frisvad J.C."/>
            <person name="Goldman G.H."/>
            <person name="Houbraken J."/>
            <person name="Oakley B."/>
            <person name="Pocsi I."/>
            <person name="Scazzocchio C."/>
            <person name="Seiboth B."/>
            <person name="vanKuyk P.A."/>
            <person name="Wortman J."/>
            <person name="Dyer P.S."/>
            <person name="Grigoriev I.V."/>
        </authorList>
    </citation>
    <scope>NUCLEOTIDE SEQUENCE [LARGE SCALE GENOMIC DNA]</scope>
    <source>
        <strain evidence="15">CBS 516.65</strain>
    </source>
</reference>
<feature type="binding site" evidence="9">
    <location>
        <position position="53"/>
    </location>
    <ligand>
        <name>Zn(2+)</name>
        <dbReference type="ChEBI" id="CHEBI:29105"/>
    </ligand>
</feature>
<evidence type="ECO:0000313" key="15">
    <source>
        <dbReference type="Proteomes" id="UP000184300"/>
    </source>
</evidence>
<dbReference type="UniPathway" id="UPA00214"/>
<dbReference type="RefSeq" id="XP_022396540.1">
    <property type="nucleotide sequence ID" value="XM_022547666.1"/>
</dbReference>
<dbReference type="EMBL" id="KV878914">
    <property type="protein sequence ID" value="OJJ79842.1"/>
    <property type="molecule type" value="Genomic_DNA"/>
</dbReference>
<evidence type="ECO:0000256" key="2">
    <source>
        <dbReference type="ARBA" id="ARBA00016340"/>
    </source>
</evidence>
<organism evidence="14 15">
    <name type="scientific">Aspergillus glaucus CBS 516.65</name>
    <dbReference type="NCBI Taxonomy" id="1160497"/>
    <lineage>
        <taxon>Eukaryota</taxon>
        <taxon>Fungi</taxon>
        <taxon>Dikarya</taxon>
        <taxon>Ascomycota</taxon>
        <taxon>Pezizomycotina</taxon>
        <taxon>Eurotiomycetes</taxon>
        <taxon>Eurotiomycetidae</taxon>
        <taxon>Eurotiales</taxon>
        <taxon>Aspergillaceae</taxon>
        <taxon>Aspergillus</taxon>
        <taxon>Aspergillus subgen. Aspergillus</taxon>
    </lineage>
</organism>
<feature type="binding site" evidence="10">
    <location>
        <position position="334"/>
    </location>
    <ligand>
        <name>Fe cation</name>
        <dbReference type="ChEBI" id="CHEBI:24875"/>
    </ligand>
</feature>
<evidence type="ECO:0000259" key="12">
    <source>
        <dbReference type="Pfam" id="PF01087"/>
    </source>
</evidence>
<feature type="domain" description="Galactose-1-phosphate uridyl transferase N-terminal" evidence="12">
    <location>
        <begin position="7"/>
        <end position="211"/>
    </location>
</feature>
<dbReference type="GO" id="GO:0008270">
    <property type="term" value="F:zinc ion binding"/>
    <property type="evidence" value="ECO:0007669"/>
    <property type="project" value="InterPro"/>
</dbReference>
<gene>
    <name evidence="14" type="ORF">ASPGLDRAFT_52061</name>
</gene>
<accession>A0A1L9V7M3</accession>
<evidence type="ECO:0000256" key="4">
    <source>
        <dbReference type="ARBA" id="ARBA00022695"/>
    </source>
</evidence>
<name>A0A1L9V7M3_ASPGL</name>